<dbReference type="GO" id="GO:0006281">
    <property type="term" value="P:DNA repair"/>
    <property type="evidence" value="ECO:0007669"/>
    <property type="project" value="TreeGrafter"/>
</dbReference>
<keyword evidence="3" id="KW-1185">Reference proteome</keyword>
<dbReference type="EMBL" id="JAKCXM010000224">
    <property type="protein sequence ID" value="KAJ0398221.1"/>
    <property type="molecule type" value="Genomic_DNA"/>
</dbReference>
<organism evidence="2 3">
    <name type="scientific">Pythium insidiosum</name>
    <name type="common">Pythiosis disease agent</name>
    <dbReference type="NCBI Taxonomy" id="114742"/>
    <lineage>
        <taxon>Eukaryota</taxon>
        <taxon>Sar</taxon>
        <taxon>Stramenopiles</taxon>
        <taxon>Oomycota</taxon>
        <taxon>Peronosporomycetes</taxon>
        <taxon>Pythiales</taxon>
        <taxon>Pythiaceae</taxon>
        <taxon>Pythium</taxon>
    </lineage>
</organism>
<dbReference type="InterPro" id="IPR044998">
    <property type="entry name" value="Timeless"/>
</dbReference>
<feature type="compositionally biased region" description="Basic and acidic residues" evidence="1">
    <location>
        <begin position="99"/>
        <end position="114"/>
    </location>
</feature>
<dbReference type="PANTHER" id="PTHR22940">
    <property type="entry name" value="TIMEOUT/TIMELESS-2"/>
    <property type="match status" value="1"/>
</dbReference>
<name>A0AAD5LHF0_PYTIN</name>
<proteinExistence type="predicted"/>
<sequence>MATTATPPRAQQQHSPRGEDDDEERDAAVLEDFSASSDDDTAHGGAGEQLDRSMMNELLLVCSNLGMLRVDPEGDGGAIVFKILDAQGTIKVLTRRKAHMDEKRKRDAQKKSGGDGEGDDDEEDDDEEESERRAQLLLEMQRKEADFDVRRYFQSILSHETVQMYCHVLAQYRTNTSKVNHYIHSFFFRAKHFRIQKDDEWTMQPMLFNIRVLMLFNSILQDTQIQRLEG</sequence>
<dbReference type="PANTHER" id="PTHR22940:SF4">
    <property type="entry name" value="PROTEIN TIMELESS HOMOLOG"/>
    <property type="match status" value="1"/>
</dbReference>
<dbReference type="AlphaFoldDB" id="A0AAD5LHF0"/>
<protein>
    <submittedName>
        <fullName evidence="2">Uncharacterized protein</fullName>
    </submittedName>
</protein>
<reference evidence="2" key="1">
    <citation type="submission" date="2021-12" db="EMBL/GenBank/DDBJ databases">
        <title>Prjna785345.</title>
        <authorList>
            <person name="Rujirawat T."/>
            <person name="Krajaejun T."/>
        </authorList>
    </citation>
    <scope>NUCLEOTIDE SEQUENCE</scope>
    <source>
        <strain evidence="2">Pi057C3</strain>
    </source>
</reference>
<dbReference type="GO" id="GO:0003677">
    <property type="term" value="F:DNA binding"/>
    <property type="evidence" value="ECO:0007669"/>
    <property type="project" value="TreeGrafter"/>
</dbReference>
<dbReference type="Proteomes" id="UP001209570">
    <property type="component" value="Unassembled WGS sequence"/>
</dbReference>
<feature type="region of interest" description="Disordered" evidence="1">
    <location>
        <begin position="96"/>
        <end position="132"/>
    </location>
</feature>
<feature type="region of interest" description="Disordered" evidence="1">
    <location>
        <begin position="1"/>
        <end position="49"/>
    </location>
</feature>
<feature type="compositionally biased region" description="Acidic residues" evidence="1">
    <location>
        <begin position="116"/>
        <end position="129"/>
    </location>
</feature>
<accession>A0AAD5LHF0</accession>
<feature type="compositionally biased region" description="Polar residues" evidence="1">
    <location>
        <begin position="1"/>
        <end position="15"/>
    </location>
</feature>
<evidence type="ECO:0000256" key="1">
    <source>
        <dbReference type="SAM" id="MobiDB-lite"/>
    </source>
</evidence>
<dbReference type="GO" id="GO:0031298">
    <property type="term" value="C:replication fork protection complex"/>
    <property type="evidence" value="ECO:0007669"/>
    <property type="project" value="TreeGrafter"/>
</dbReference>
<dbReference type="GO" id="GO:0000076">
    <property type="term" value="P:DNA replication checkpoint signaling"/>
    <property type="evidence" value="ECO:0007669"/>
    <property type="project" value="TreeGrafter"/>
</dbReference>
<dbReference type="GO" id="GO:0043111">
    <property type="term" value="P:replication fork arrest"/>
    <property type="evidence" value="ECO:0007669"/>
    <property type="project" value="TreeGrafter"/>
</dbReference>
<gene>
    <name evidence="2" type="ORF">P43SY_006353</name>
</gene>
<evidence type="ECO:0000313" key="3">
    <source>
        <dbReference type="Proteomes" id="UP001209570"/>
    </source>
</evidence>
<evidence type="ECO:0000313" key="2">
    <source>
        <dbReference type="EMBL" id="KAJ0398221.1"/>
    </source>
</evidence>
<comment type="caution">
    <text evidence="2">The sequence shown here is derived from an EMBL/GenBank/DDBJ whole genome shotgun (WGS) entry which is preliminary data.</text>
</comment>